<keyword evidence="3" id="KW-1185">Reference proteome</keyword>
<dbReference type="RefSeq" id="WP_072959679.1">
    <property type="nucleotide sequence ID" value="NZ_FQUH01000011.1"/>
</dbReference>
<dbReference type="AlphaFoldDB" id="A0A1M5C431"/>
<feature type="region of interest" description="Disordered" evidence="1">
    <location>
        <begin position="44"/>
        <end position="63"/>
    </location>
</feature>
<proteinExistence type="predicted"/>
<name>A0A1M5C431_VIBGA</name>
<protein>
    <submittedName>
        <fullName evidence="2">Uncharacterized protein</fullName>
    </submittedName>
</protein>
<dbReference type="Proteomes" id="UP000184159">
    <property type="component" value="Unassembled WGS sequence"/>
</dbReference>
<sequence length="63" mass="7489">MNIRDRIESLEQQIYVACSEGDYQTINHLERQLEHLQDIVDHSLNDEGPYAPEGKDFLDEDWR</sequence>
<dbReference type="EMBL" id="FQUH01000011">
    <property type="protein sequence ID" value="SHF49533.1"/>
    <property type="molecule type" value="Genomic_DNA"/>
</dbReference>
<organism evidence="2 3">
    <name type="scientific">Vibrio gazogenes DSM 21264 = NBRC 103151</name>
    <dbReference type="NCBI Taxonomy" id="1123492"/>
    <lineage>
        <taxon>Bacteria</taxon>
        <taxon>Pseudomonadati</taxon>
        <taxon>Pseudomonadota</taxon>
        <taxon>Gammaproteobacteria</taxon>
        <taxon>Vibrionales</taxon>
        <taxon>Vibrionaceae</taxon>
        <taxon>Vibrio</taxon>
    </lineage>
</organism>
<evidence type="ECO:0000313" key="3">
    <source>
        <dbReference type="Proteomes" id="UP000184159"/>
    </source>
</evidence>
<evidence type="ECO:0000313" key="2">
    <source>
        <dbReference type="EMBL" id="SHF49533.1"/>
    </source>
</evidence>
<accession>A0A1M5C431</accession>
<feature type="compositionally biased region" description="Basic and acidic residues" evidence="1">
    <location>
        <begin position="53"/>
        <end position="63"/>
    </location>
</feature>
<gene>
    <name evidence="2" type="ORF">SAMN02745781_02421</name>
</gene>
<evidence type="ECO:0000256" key="1">
    <source>
        <dbReference type="SAM" id="MobiDB-lite"/>
    </source>
</evidence>
<reference evidence="3" key="1">
    <citation type="submission" date="2016-11" db="EMBL/GenBank/DDBJ databases">
        <authorList>
            <person name="Varghese N."/>
            <person name="Submissions S."/>
        </authorList>
    </citation>
    <scope>NUCLEOTIDE SEQUENCE [LARGE SCALE GENOMIC DNA]</scope>
    <source>
        <strain evidence="3">DSM 21264</strain>
    </source>
</reference>